<gene>
    <name evidence="3" type="ORF">GCM10007924_21920</name>
</gene>
<evidence type="ECO:0000313" key="3">
    <source>
        <dbReference type="EMBL" id="GLQ06971.1"/>
    </source>
</evidence>
<accession>A0ABQ5U908</accession>
<reference evidence="3" key="2">
    <citation type="submission" date="2023-01" db="EMBL/GenBank/DDBJ databases">
        <title>Draft genome sequence of Sneathiella chinensis strain NBRC 103408.</title>
        <authorList>
            <person name="Sun Q."/>
            <person name="Mori K."/>
        </authorList>
    </citation>
    <scope>NUCLEOTIDE SEQUENCE</scope>
    <source>
        <strain evidence="3">NBRC 103408</strain>
    </source>
</reference>
<keyword evidence="2" id="KW-0472">Membrane</keyword>
<name>A0ABQ5U908_9PROT</name>
<dbReference type="EMBL" id="BSNF01000008">
    <property type="protein sequence ID" value="GLQ06971.1"/>
    <property type="molecule type" value="Genomic_DNA"/>
</dbReference>
<organism evidence="3 4">
    <name type="scientific">Sneathiella chinensis</name>
    <dbReference type="NCBI Taxonomy" id="349750"/>
    <lineage>
        <taxon>Bacteria</taxon>
        <taxon>Pseudomonadati</taxon>
        <taxon>Pseudomonadota</taxon>
        <taxon>Alphaproteobacteria</taxon>
        <taxon>Sneathiellales</taxon>
        <taxon>Sneathiellaceae</taxon>
        <taxon>Sneathiella</taxon>
    </lineage>
</organism>
<keyword evidence="4" id="KW-1185">Reference proteome</keyword>
<feature type="region of interest" description="Disordered" evidence="1">
    <location>
        <begin position="128"/>
        <end position="150"/>
    </location>
</feature>
<protein>
    <recommendedName>
        <fullName evidence="5">SPOR domain-containing protein</fullName>
    </recommendedName>
</protein>
<dbReference type="Proteomes" id="UP001161409">
    <property type="component" value="Unassembled WGS sequence"/>
</dbReference>
<keyword evidence="2" id="KW-0812">Transmembrane</keyword>
<reference evidence="3" key="1">
    <citation type="journal article" date="2014" name="Int. J. Syst. Evol. Microbiol.">
        <title>Complete genome of a new Firmicutes species belonging to the dominant human colonic microbiota ('Ruminococcus bicirculans') reveals two chromosomes and a selective capacity to utilize plant glucans.</title>
        <authorList>
            <consortium name="NISC Comparative Sequencing Program"/>
            <person name="Wegmann U."/>
            <person name="Louis P."/>
            <person name="Goesmann A."/>
            <person name="Henrissat B."/>
            <person name="Duncan S.H."/>
            <person name="Flint H.J."/>
        </authorList>
    </citation>
    <scope>NUCLEOTIDE SEQUENCE</scope>
    <source>
        <strain evidence="3">NBRC 103408</strain>
    </source>
</reference>
<sequence>MTIQAVSSSDIYVVQTQFDGAWRSFRKYVGQDKAVDLAEELAREWGQRRVRILVGRYDPETQRRRYTAFSSEMIEHFGGRGRKAPWANRLARPFAGRKAMLGTSVAGGALLLAALLVGGLAFSPLSQADNSGQGAPAQAAPEKGEAEGVSPLEARFSELTRRSYSRPIRLPHVPVRLQGDWSRNCLSGIQEYQIKQDTLVRFEGALALDAPLSSVLQSGQVYGLLTGGGELRVFEMVGVDRLKAVGVVTASGLFTPAADGPELHRCL</sequence>
<evidence type="ECO:0008006" key="5">
    <source>
        <dbReference type="Google" id="ProtNLM"/>
    </source>
</evidence>
<comment type="caution">
    <text evidence="3">The sequence shown here is derived from an EMBL/GenBank/DDBJ whole genome shotgun (WGS) entry which is preliminary data.</text>
</comment>
<dbReference type="RefSeq" id="WP_169561064.1">
    <property type="nucleotide sequence ID" value="NZ_BSNF01000008.1"/>
</dbReference>
<evidence type="ECO:0000256" key="1">
    <source>
        <dbReference type="SAM" id="MobiDB-lite"/>
    </source>
</evidence>
<evidence type="ECO:0000256" key="2">
    <source>
        <dbReference type="SAM" id="Phobius"/>
    </source>
</evidence>
<feature type="transmembrane region" description="Helical" evidence="2">
    <location>
        <begin position="99"/>
        <end position="122"/>
    </location>
</feature>
<keyword evidence="2" id="KW-1133">Transmembrane helix</keyword>
<proteinExistence type="predicted"/>
<evidence type="ECO:0000313" key="4">
    <source>
        <dbReference type="Proteomes" id="UP001161409"/>
    </source>
</evidence>